<sequence>MTREIDCSMLLLVAICSHDRMYTCIVDGQQETMYERVASQLRPLLLPWRQPSTRGAYGIVVRLMSMSRCRMVDIHQPGLGEVVRSIFI</sequence>
<evidence type="ECO:0000313" key="2">
    <source>
        <dbReference type="Proteomes" id="UP000807115"/>
    </source>
</evidence>
<gene>
    <name evidence="1" type="ORF">BDA96_05G246100</name>
</gene>
<comment type="caution">
    <text evidence="1">The sequence shown here is derived from an EMBL/GenBank/DDBJ whole genome shotgun (WGS) entry which is preliminary data.</text>
</comment>
<dbReference type="Proteomes" id="UP000807115">
    <property type="component" value="Chromosome 5"/>
</dbReference>
<dbReference type="AlphaFoldDB" id="A0A921UGX2"/>
<organism evidence="1 2">
    <name type="scientific">Sorghum bicolor</name>
    <name type="common">Sorghum</name>
    <name type="synonym">Sorghum vulgare</name>
    <dbReference type="NCBI Taxonomy" id="4558"/>
    <lineage>
        <taxon>Eukaryota</taxon>
        <taxon>Viridiplantae</taxon>
        <taxon>Streptophyta</taxon>
        <taxon>Embryophyta</taxon>
        <taxon>Tracheophyta</taxon>
        <taxon>Spermatophyta</taxon>
        <taxon>Magnoliopsida</taxon>
        <taxon>Liliopsida</taxon>
        <taxon>Poales</taxon>
        <taxon>Poaceae</taxon>
        <taxon>PACMAD clade</taxon>
        <taxon>Panicoideae</taxon>
        <taxon>Andropogonodae</taxon>
        <taxon>Andropogoneae</taxon>
        <taxon>Sorghinae</taxon>
        <taxon>Sorghum</taxon>
    </lineage>
</organism>
<reference evidence="1" key="1">
    <citation type="journal article" date="2019" name="BMC Genomics">
        <title>A new reference genome for Sorghum bicolor reveals high levels of sequence similarity between sweet and grain genotypes: implications for the genetics of sugar metabolism.</title>
        <authorList>
            <person name="Cooper E.A."/>
            <person name="Brenton Z.W."/>
            <person name="Flinn B.S."/>
            <person name="Jenkins J."/>
            <person name="Shu S."/>
            <person name="Flowers D."/>
            <person name="Luo F."/>
            <person name="Wang Y."/>
            <person name="Xia P."/>
            <person name="Barry K."/>
            <person name="Daum C."/>
            <person name="Lipzen A."/>
            <person name="Yoshinaga Y."/>
            <person name="Schmutz J."/>
            <person name="Saski C."/>
            <person name="Vermerris W."/>
            <person name="Kresovich S."/>
        </authorList>
    </citation>
    <scope>NUCLEOTIDE SEQUENCE</scope>
</reference>
<reference evidence="1" key="2">
    <citation type="submission" date="2020-10" db="EMBL/GenBank/DDBJ databases">
        <authorList>
            <person name="Cooper E.A."/>
            <person name="Brenton Z.W."/>
            <person name="Flinn B.S."/>
            <person name="Jenkins J."/>
            <person name="Shu S."/>
            <person name="Flowers D."/>
            <person name="Luo F."/>
            <person name="Wang Y."/>
            <person name="Xia P."/>
            <person name="Barry K."/>
            <person name="Daum C."/>
            <person name="Lipzen A."/>
            <person name="Yoshinaga Y."/>
            <person name="Schmutz J."/>
            <person name="Saski C."/>
            <person name="Vermerris W."/>
            <person name="Kresovich S."/>
        </authorList>
    </citation>
    <scope>NUCLEOTIDE SEQUENCE</scope>
</reference>
<evidence type="ECO:0000313" key="1">
    <source>
        <dbReference type="EMBL" id="KAG0531114.1"/>
    </source>
</evidence>
<name>A0A921UGX2_SORBI</name>
<dbReference type="EMBL" id="CM027684">
    <property type="protein sequence ID" value="KAG0531114.1"/>
    <property type="molecule type" value="Genomic_DNA"/>
</dbReference>
<protein>
    <submittedName>
        <fullName evidence="1">Uncharacterized protein</fullName>
    </submittedName>
</protein>
<accession>A0A921UGX2</accession>
<proteinExistence type="predicted"/>